<organism evidence="2 3">
    <name type="scientific">Mycobacterium branderi</name>
    <dbReference type="NCBI Taxonomy" id="43348"/>
    <lineage>
        <taxon>Bacteria</taxon>
        <taxon>Bacillati</taxon>
        <taxon>Actinomycetota</taxon>
        <taxon>Actinomycetes</taxon>
        <taxon>Mycobacteriales</taxon>
        <taxon>Mycobacteriaceae</taxon>
        <taxon>Mycobacterium</taxon>
    </lineage>
</organism>
<accession>A0ABM7KU62</accession>
<dbReference type="RefSeq" id="WP_139799284.1">
    <property type="nucleotide sequence ID" value="NZ_AP022606.1"/>
</dbReference>
<keyword evidence="3" id="KW-1185">Reference proteome</keyword>
<evidence type="ECO:0000259" key="1">
    <source>
        <dbReference type="Pfam" id="PF13304"/>
    </source>
</evidence>
<dbReference type="Gene3D" id="3.40.50.300">
    <property type="entry name" value="P-loop containing nucleotide triphosphate hydrolases"/>
    <property type="match status" value="2"/>
</dbReference>
<dbReference type="EMBL" id="AP022606">
    <property type="protein sequence ID" value="BBZ14775.1"/>
    <property type="molecule type" value="Genomic_DNA"/>
</dbReference>
<dbReference type="PANTHER" id="PTHR43581:SF2">
    <property type="entry name" value="EXCINUCLEASE ATPASE SUBUNIT"/>
    <property type="match status" value="1"/>
</dbReference>
<evidence type="ECO:0000313" key="2">
    <source>
        <dbReference type="EMBL" id="BBZ14775.1"/>
    </source>
</evidence>
<dbReference type="Pfam" id="PF13304">
    <property type="entry name" value="AAA_21"/>
    <property type="match status" value="1"/>
</dbReference>
<dbReference type="SUPFAM" id="SSF52540">
    <property type="entry name" value="P-loop containing nucleoside triphosphate hydrolases"/>
    <property type="match status" value="1"/>
</dbReference>
<gene>
    <name evidence="2" type="ORF">MBRA_49700</name>
</gene>
<dbReference type="InterPro" id="IPR051396">
    <property type="entry name" value="Bact_Antivir_Def_Nuclease"/>
</dbReference>
<sequence>MRFTSLSIENFKAIQKFQVSDLTDFILIAGPNGCGKSCVFDSIRLLKSVYGGYELNEWTRWFGEFQIDLNNPDQIIRLFRDPGIPIEISAAVQLSPSEIEFLESNAETIVAPLAWASVTGQPITASNFSQLAFATQFRHFGSQAEQEIVNLAASLREGLTADTQQLALTIQPNLGLFPAPSTVMEIVFQTYMPDRLGVIEYHSASRTYQRESIGGVNLDTREVTTQRRQHMLYDWQQKYSNIKNQLAATFVREAIARTAGVESNVSDLNETLKELFQTFFPDKEYLGVQPDPKGTLSFPVRTRGGQEHDINDLSSGEKEVLYGYLSLRNSTPLHSTLLLDEPELHLNPGLLRGFPDFYHKNLGKARDNQLWLVTHSDTLLRQAVGNSNYSAFHMTSADQRPITENQAIQVLAYDELERATIDLVGDLAMYRPQGKVVLFEGGGDTDTDVRITERLFPVFAKSVNLVSGGSKQRVRDLYEVLSSTAEQVGMASRFFAITDKDSSPWETPPAGARQLNWDVYHIENYLLDPKYVREAVAALADNPRFVTDDEVLDALREAAQEVLPELVTVELRKRVNNQIVRSINLGGDPLAADAAAALIDSVTATFDRLTELQQSVDLAYLEAEAAAINDRLTEAMTNGEWLKEFPGRSILQRFVHKELAGKATYEGFRNLVVDQMVDDGYEPAGMRQVIDVIIASDPIAPLHSRI</sequence>
<name>A0ABM7KU62_9MYCO</name>
<evidence type="ECO:0000313" key="3">
    <source>
        <dbReference type="Proteomes" id="UP000467379"/>
    </source>
</evidence>
<feature type="domain" description="ATPase AAA-type core" evidence="1">
    <location>
        <begin position="249"/>
        <end position="380"/>
    </location>
</feature>
<reference evidence="2 3" key="1">
    <citation type="journal article" date="2019" name="Emerg. Microbes Infect.">
        <title>Comprehensive subspecies identification of 175 nontuberculous mycobacteria species based on 7547 genomic profiles.</title>
        <authorList>
            <person name="Matsumoto Y."/>
            <person name="Kinjo T."/>
            <person name="Motooka D."/>
            <person name="Nabeya D."/>
            <person name="Jung N."/>
            <person name="Uechi K."/>
            <person name="Horii T."/>
            <person name="Iida T."/>
            <person name="Fujita J."/>
            <person name="Nakamura S."/>
        </authorList>
    </citation>
    <scope>NUCLEOTIDE SEQUENCE [LARGE SCALE GENOMIC DNA]</scope>
    <source>
        <strain evidence="2 3">JCM 12687</strain>
    </source>
</reference>
<protein>
    <recommendedName>
        <fullName evidence="1">ATPase AAA-type core domain-containing protein</fullName>
    </recommendedName>
</protein>
<dbReference type="PANTHER" id="PTHR43581">
    <property type="entry name" value="ATP/GTP PHOSPHATASE"/>
    <property type="match status" value="1"/>
</dbReference>
<dbReference type="InterPro" id="IPR003959">
    <property type="entry name" value="ATPase_AAA_core"/>
</dbReference>
<dbReference type="Proteomes" id="UP000467379">
    <property type="component" value="Chromosome"/>
</dbReference>
<proteinExistence type="predicted"/>
<dbReference type="InterPro" id="IPR027417">
    <property type="entry name" value="P-loop_NTPase"/>
</dbReference>